<evidence type="ECO:0000313" key="5">
    <source>
        <dbReference type="Proteomes" id="UP000596660"/>
    </source>
</evidence>
<feature type="region of interest" description="Disordered" evidence="3">
    <location>
        <begin position="53"/>
        <end position="78"/>
    </location>
</feature>
<evidence type="ECO:0000256" key="3">
    <source>
        <dbReference type="SAM" id="MobiDB-lite"/>
    </source>
</evidence>
<accession>A0A803MU97</accession>
<dbReference type="Gramene" id="AUR62035319-RA">
    <property type="protein sequence ID" value="AUR62035319-RA:cds"/>
    <property type="gene ID" value="AUR62035319"/>
</dbReference>
<evidence type="ECO:0000256" key="1">
    <source>
        <dbReference type="ARBA" id="ARBA00022741"/>
    </source>
</evidence>
<dbReference type="InterPro" id="IPR011009">
    <property type="entry name" value="Kinase-like_dom_sf"/>
</dbReference>
<reference evidence="4" key="1">
    <citation type="journal article" date="2017" name="Nature">
        <title>The genome of Chenopodium quinoa.</title>
        <authorList>
            <person name="Jarvis D.E."/>
            <person name="Ho Y.S."/>
            <person name="Lightfoot D.J."/>
            <person name="Schmoeckel S.M."/>
            <person name="Li B."/>
            <person name="Borm T.J.A."/>
            <person name="Ohyanagi H."/>
            <person name="Mineta K."/>
            <person name="Michell C.T."/>
            <person name="Saber N."/>
            <person name="Kharbatia N.M."/>
            <person name="Rupper R.R."/>
            <person name="Sharp A.R."/>
            <person name="Dally N."/>
            <person name="Boughton B.A."/>
            <person name="Woo Y.H."/>
            <person name="Gao G."/>
            <person name="Schijlen E.G.W.M."/>
            <person name="Guo X."/>
            <person name="Momin A.A."/>
            <person name="Negrao S."/>
            <person name="Al-Babili S."/>
            <person name="Gehring C."/>
            <person name="Roessner U."/>
            <person name="Jung C."/>
            <person name="Murphy K."/>
            <person name="Arold S.T."/>
            <person name="Gojobori T."/>
            <person name="van der Linden C.G."/>
            <person name="van Loo E.N."/>
            <person name="Jellen E.N."/>
            <person name="Maughan P.J."/>
            <person name="Tester M."/>
        </authorList>
    </citation>
    <scope>NUCLEOTIDE SEQUENCE [LARGE SCALE GENOMIC DNA]</scope>
    <source>
        <strain evidence="4">cv. PI 614886</strain>
    </source>
</reference>
<dbReference type="Proteomes" id="UP000596660">
    <property type="component" value="Unplaced"/>
</dbReference>
<protein>
    <recommendedName>
        <fullName evidence="6">Protein kinase domain-containing protein</fullName>
    </recommendedName>
</protein>
<keyword evidence="1" id="KW-0547">Nucleotide-binding</keyword>
<evidence type="ECO:0000256" key="2">
    <source>
        <dbReference type="ARBA" id="ARBA00022840"/>
    </source>
</evidence>
<feature type="region of interest" description="Disordered" evidence="3">
    <location>
        <begin position="103"/>
        <end position="125"/>
    </location>
</feature>
<evidence type="ECO:0008006" key="6">
    <source>
        <dbReference type="Google" id="ProtNLM"/>
    </source>
</evidence>
<dbReference type="PANTHER" id="PTHR46008">
    <property type="entry name" value="LEAF RUST 10 DISEASE-RESISTANCE LOCUS RECEPTOR-LIKE PROTEIN KINASE-LIKE 1.4"/>
    <property type="match status" value="1"/>
</dbReference>
<name>A0A803MU97_CHEQI</name>
<dbReference type="GO" id="GO:0016301">
    <property type="term" value="F:kinase activity"/>
    <property type="evidence" value="ECO:0007669"/>
    <property type="project" value="TreeGrafter"/>
</dbReference>
<dbReference type="EnsemblPlants" id="AUR62035319-RA">
    <property type="protein sequence ID" value="AUR62035319-RA:cds"/>
    <property type="gene ID" value="AUR62035319"/>
</dbReference>
<dbReference type="Gene3D" id="1.10.510.10">
    <property type="entry name" value="Transferase(Phosphotransferase) domain 1"/>
    <property type="match status" value="2"/>
</dbReference>
<dbReference type="AlphaFoldDB" id="A0A803MU97"/>
<dbReference type="GO" id="GO:0005524">
    <property type="term" value="F:ATP binding"/>
    <property type="evidence" value="ECO:0007669"/>
    <property type="project" value="UniProtKB-KW"/>
</dbReference>
<sequence length="310" mass="33890">MLHFFETEFPFIAPSEKPKMVSASAQDVGDSDDEWCVMMEGECMSEAECDAGVEREADSSATHPRQVAPDGREVAEESARPLDQLAAFPAAAGSDGIAGSVQQEAAGGAGSTQPGAVGGADSTHKGEEHQRELLLVYEYVENGTVADHLFAEKAKPGSLTWPIRLRIAIETNGGSIPQNFESFKVRLIDFGLSRLFPTDVTHVSTASQGTPGYVDPEYHQCYQLVEVRFAALRIQTCAFDELVDPQLGFASDFNVKRTTTLVAELTFQCLQHDKEFRPSMDEILDSLNRIESSDYDALQAEEMANDLGKW</sequence>
<dbReference type="SUPFAM" id="SSF56112">
    <property type="entry name" value="Protein kinase-like (PK-like)"/>
    <property type="match status" value="1"/>
</dbReference>
<organism evidence="4 5">
    <name type="scientific">Chenopodium quinoa</name>
    <name type="common">Quinoa</name>
    <dbReference type="NCBI Taxonomy" id="63459"/>
    <lineage>
        <taxon>Eukaryota</taxon>
        <taxon>Viridiplantae</taxon>
        <taxon>Streptophyta</taxon>
        <taxon>Embryophyta</taxon>
        <taxon>Tracheophyta</taxon>
        <taxon>Spermatophyta</taxon>
        <taxon>Magnoliopsida</taxon>
        <taxon>eudicotyledons</taxon>
        <taxon>Gunneridae</taxon>
        <taxon>Pentapetalae</taxon>
        <taxon>Caryophyllales</taxon>
        <taxon>Chenopodiaceae</taxon>
        <taxon>Chenopodioideae</taxon>
        <taxon>Atripliceae</taxon>
        <taxon>Chenopodium</taxon>
    </lineage>
</organism>
<proteinExistence type="predicted"/>
<dbReference type="PANTHER" id="PTHR46008:SF2">
    <property type="entry name" value="LEAF RUST 10 DISEASE-RESISTANCE LOCUS RECEPTOR-LIKE PROTEIN KINASE-LIKE 1.4"/>
    <property type="match status" value="1"/>
</dbReference>
<reference evidence="4" key="2">
    <citation type="submission" date="2021-03" db="UniProtKB">
        <authorList>
            <consortium name="EnsemblPlants"/>
        </authorList>
    </citation>
    <scope>IDENTIFICATION</scope>
</reference>
<evidence type="ECO:0000313" key="4">
    <source>
        <dbReference type="EnsemblPlants" id="AUR62035319-RA:cds"/>
    </source>
</evidence>
<keyword evidence="5" id="KW-1185">Reference proteome</keyword>
<keyword evidence="2" id="KW-0067">ATP-binding</keyword>